<dbReference type="Pfam" id="PF22003">
    <property type="entry name" value="MrkDrd"/>
    <property type="match status" value="1"/>
</dbReference>
<evidence type="ECO:0000256" key="1">
    <source>
        <dbReference type="ARBA" id="ARBA00004561"/>
    </source>
</evidence>
<organism evidence="8 9">
    <name type="scientific">Scandinavium lactucae</name>
    <dbReference type="NCBI Taxonomy" id="3095028"/>
    <lineage>
        <taxon>Bacteria</taxon>
        <taxon>Pseudomonadati</taxon>
        <taxon>Pseudomonadota</taxon>
        <taxon>Gammaproteobacteria</taxon>
        <taxon>Enterobacterales</taxon>
        <taxon>Enterobacteriaceae</taxon>
        <taxon>Scandinavium</taxon>
    </lineage>
</organism>
<comment type="subcellular location">
    <subcellularLocation>
        <location evidence="1">Fimbrium</location>
    </subcellularLocation>
</comment>
<keyword evidence="4" id="KW-0281">Fimbrium</keyword>
<feature type="domain" description="Fimbrial-type adhesion" evidence="6">
    <location>
        <begin position="195"/>
        <end position="338"/>
    </location>
</feature>
<accession>A0AAJ2VUK4</accession>
<feature type="domain" description="MrkD-like receptor binding" evidence="7">
    <location>
        <begin position="39"/>
        <end position="180"/>
    </location>
</feature>
<evidence type="ECO:0000259" key="7">
    <source>
        <dbReference type="Pfam" id="PF22003"/>
    </source>
</evidence>
<feature type="signal peptide" evidence="5">
    <location>
        <begin position="1"/>
        <end position="24"/>
    </location>
</feature>
<dbReference type="GO" id="GO:0009289">
    <property type="term" value="C:pilus"/>
    <property type="evidence" value="ECO:0007669"/>
    <property type="project" value="UniProtKB-SubCell"/>
</dbReference>
<gene>
    <name evidence="8" type="ORF">SIL20_20630</name>
</gene>
<comment type="caution">
    <text evidence="8">The sequence shown here is derived from an EMBL/GenBank/DDBJ whole genome shotgun (WGS) entry which is preliminary data.</text>
</comment>
<evidence type="ECO:0000256" key="2">
    <source>
        <dbReference type="ARBA" id="ARBA00006671"/>
    </source>
</evidence>
<evidence type="ECO:0000256" key="3">
    <source>
        <dbReference type="ARBA" id="ARBA00022729"/>
    </source>
</evidence>
<evidence type="ECO:0000313" key="9">
    <source>
        <dbReference type="Proteomes" id="UP001282336"/>
    </source>
</evidence>
<dbReference type="Gene3D" id="2.60.40.1090">
    <property type="entry name" value="Fimbrial-type adhesion domain"/>
    <property type="match status" value="1"/>
</dbReference>
<dbReference type="RefSeq" id="WP_319630339.1">
    <property type="nucleotide sequence ID" value="NZ_JAWXRB010000045.1"/>
</dbReference>
<dbReference type="PANTHER" id="PTHR33420">
    <property type="entry name" value="FIMBRIAL SUBUNIT ELFA-RELATED"/>
    <property type="match status" value="1"/>
</dbReference>
<proteinExistence type="inferred from homology"/>
<dbReference type="InterPro" id="IPR036937">
    <property type="entry name" value="Adhesion_dom_fimbrial_sf"/>
</dbReference>
<sequence>MMKRIRMQIVVGGLLLLAAKGAIASCTFMDARFTASDSVALNLGHVVVQRDAPVGSVVATLSNNALGSRNDFIECTTSSFVTQWAAGGGGYAPVSYNAETLYQSGVMGLAFRIVTPGAGSTAGRYGTGALPRRVSNIPCRSSPTWWRLCGGSWGNYQLQLVKIAPVTGSGPITTGVISQALVSGQTQVMNYTLASGTVQTVACSVTNSNIIVNMGRTKNTEFSGAGSTTGDVAFAINLNCDAATNINLTLEPGSAGAADASHGVLNIDPADAGQTASGVGVQILHNDIPVALGEMLKIATTRTDGIFAIALKARYYQTRSDITPGRANANATFTTTYQ</sequence>
<dbReference type="GO" id="GO:0043709">
    <property type="term" value="P:cell adhesion involved in single-species biofilm formation"/>
    <property type="evidence" value="ECO:0007669"/>
    <property type="project" value="TreeGrafter"/>
</dbReference>
<dbReference type="InterPro" id="IPR008966">
    <property type="entry name" value="Adhesion_dom_sf"/>
</dbReference>
<evidence type="ECO:0000256" key="4">
    <source>
        <dbReference type="ARBA" id="ARBA00023263"/>
    </source>
</evidence>
<dbReference type="EMBL" id="JAWXRC010000042">
    <property type="protein sequence ID" value="MDX6033910.1"/>
    <property type="molecule type" value="Genomic_DNA"/>
</dbReference>
<dbReference type="SUPFAM" id="SSF49401">
    <property type="entry name" value="Bacterial adhesins"/>
    <property type="match status" value="1"/>
</dbReference>
<dbReference type="AlphaFoldDB" id="A0AAJ2VUK4"/>
<comment type="similarity">
    <text evidence="2">Belongs to the fimbrial protein family.</text>
</comment>
<protein>
    <submittedName>
        <fullName evidence="8">Fimbrial protein</fullName>
    </submittedName>
</protein>
<keyword evidence="3 5" id="KW-0732">Signal</keyword>
<name>A0AAJ2VUK4_9ENTR</name>
<dbReference type="Pfam" id="PF00419">
    <property type="entry name" value="Fimbrial"/>
    <property type="match status" value="1"/>
</dbReference>
<evidence type="ECO:0000256" key="5">
    <source>
        <dbReference type="SAM" id="SignalP"/>
    </source>
</evidence>
<dbReference type="InterPro" id="IPR000259">
    <property type="entry name" value="Adhesion_dom_fimbrial"/>
</dbReference>
<evidence type="ECO:0000313" key="8">
    <source>
        <dbReference type="EMBL" id="MDX6033910.1"/>
    </source>
</evidence>
<reference evidence="8" key="1">
    <citation type="submission" date="2023-11" db="EMBL/GenBank/DDBJ databases">
        <title>Scandinavium wanjuensis sp. nov., isolated from lettuce South Korea.</title>
        <authorList>
            <person name="Park J."/>
            <person name="Park S."/>
            <person name="Oh K.K."/>
            <person name="Cho G.S."/>
            <person name="Franz C.M.A.P."/>
        </authorList>
    </citation>
    <scope>NUCLEOTIDE SEQUENCE</scope>
    <source>
        <strain evidence="8">V105_12</strain>
    </source>
</reference>
<dbReference type="PANTHER" id="PTHR33420:SF12">
    <property type="entry name" value="FIMBRIN-LIKE PROTEIN FIMI-RELATED"/>
    <property type="match status" value="1"/>
</dbReference>
<evidence type="ECO:0000259" key="6">
    <source>
        <dbReference type="Pfam" id="PF00419"/>
    </source>
</evidence>
<dbReference type="InterPro" id="IPR054160">
    <property type="entry name" value="MrkD_recept-bd"/>
</dbReference>
<dbReference type="InterPro" id="IPR050263">
    <property type="entry name" value="Bact_Fimbrial_Adh_Pro"/>
</dbReference>
<dbReference type="Gene3D" id="2.60.40.3310">
    <property type="match status" value="1"/>
</dbReference>
<dbReference type="Proteomes" id="UP001282336">
    <property type="component" value="Unassembled WGS sequence"/>
</dbReference>
<feature type="chain" id="PRO_5042551003" evidence="5">
    <location>
        <begin position="25"/>
        <end position="338"/>
    </location>
</feature>